<dbReference type="GO" id="GO:0005814">
    <property type="term" value="C:centriole"/>
    <property type="evidence" value="ECO:0007669"/>
    <property type="project" value="TreeGrafter"/>
</dbReference>
<dbReference type="GeneID" id="25732548"/>
<dbReference type="EMBL" id="KK105106">
    <property type="protein sequence ID" value="KIY93026.1"/>
    <property type="molecule type" value="Genomic_DNA"/>
</dbReference>
<dbReference type="Proteomes" id="UP000054498">
    <property type="component" value="Unassembled WGS sequence"/>
</dbReference>
<feature type="coiled-coil region" evidence="1">
    <location>
        <begin position="265"/>
        <end position="340"/>
    </location>
</feature>
<dbReference type="KEGG" id="mng:MNEG_14937"/>
<organism evidence="2 3">
    <name type="scientific">Monoraphidium neglectum</name>
    <dbReference type="NCBI Taxonomy" id="145388"/>
    <lineage>
        <taxon>Eukaryota</taxon>
        <taxon>Viridiplantae</taxon>
        <taxon>Chlorophyta</taxon>
        <taxon>core chlorophytes</taxon>
        <taxon>Chlorophyceae</taxon>
        <taxon>CS clade</taxon>
        <taxon>Sphaeropleales</taxon>
        <taxon>Selenastraceae</taxon>
        <taxon>Monoraphidium</taxon>
    </lineage>
</organism>
<protein>
    <submittedName>
        <fullName evidence="2">Uncharacterized protein</fullName>
    </submittedName>
</protein>
<name>A0A0D2LTK2_9CHLO</name>
<feature type="coiled-coil region" evidence="1">
    <location>
        <begin position="11"/>
        <end position="101"/>
    </location>
</feature>
<accession>A0A0D2LTK2</accession>
<evidence type="ECO:0000256" key="1">
    <source>
        <dbReference type="SAM" id="Coils"/>
    </source>
</evidence>
<feature type="non-terminal residue" evidence="2">
    <location>
        <position position="340"/>
    </location>
</feature>
<proteinExistence type="predicted"/>
<dbReference type="RefSeq" id="XP_013892046.1">
    <property type="nucleotide sequence ID" value="XM_014036592.1"/>
</dbReference>
<evidence type="ECO:0000313" key="2">
    <source>
        <dbReference type="EMBL" id="KIY93026.1"/>
    </source>
</evidence>
<keyword evidence="3" id="KW-1185">Reference proteome</keyword>
<dbReference type="AlphaFoldDB" id="A0A0D2LTK2"/>
<dbReference type="GO" id="GO:0060271">
    <property type="term" value="P:cilium assembly"/>
    <property type="evidence" value="ECO:0007669"/>
    <property type="project" value="TreeGrafter"/>
</dbReference>
<evidence type="ECO:0000313" key="3">
    <source>
        <dbReference type="Proteomes" id="UP000054498"/>
    </source>
</evidence>
<feature type="coiled-coil region" evidence="1">
    <location>
        <begin position="136"/>
        <end position="205"/>
    </location>
</feature>
<keyword evidence="1" id="KW-0175">Coiled coil</keyword>
<dbReference type="PANTHER" id="PTHR35970:SF1">
    <property type="entry name" value="SODIUM CHANNEL AND CLATHRIN LINKER 1"/>
    <property type="match status" value="1"/>
</dbReference>
<gene>
    <name evidence="2" type="ORF">MNEG_14937</name>
</gene>
<dbReference type="PANTHER" id="PTHR35970">
    <property type="entry name" value="SODIUM CHANNEL AND CLATHRIN LINKER 1"/>
    <property type="match status" value="1"/>
</dbReference>
<sequence>MRDPGFLNPLLAAYDQRVRSLEEDAAAKAEAVRAIEGQVRALVDENERLHADARRAADQLQGRALAAAAGMVAGQGADAERARLQERLDLLEQENDLLVAQQGELDGEVARLNQALVLHAVGAQELAAARVELVRMERVERDLAKLQAALKASRGRCKSLEQDASDAAAAAGRERTRADAAARAAELAADEARGAAARVAAAQEEAGKVALLQAECGRLREARDASSAAAEAARADCGALRGALRGVEARLAEYQRRDAEVYSRIREAMELAEEARLERDAALSAADGREREIATLTQRLADATRQLGEGGGAAEARRRADALERRAAEAEAALEEASKQ</sequence>
<dbReference type="InterPro" id="IPR038911">
    <property type="entry name" value="SCLT1"/>
</dbReference>
<reference evidence="2 3" key="1">
    <citation type="journal article" date="2013" name="BMC Genomics">
        <title>Reconstruction of the lipid metabolism for the microalga Monoraphidium neglectum from its genome sequence reveals characteristics suitable for biofuel production.</title>
        <authorList>
            <person name="Bogen C."/>
            <person name="Al-Dilaimi A."/>
            <person name="Albersmeier A."/>
            <person name="Wichmann J."/>
            <person name="Grundmann M."/>
            <person name="Rupp O."/>
            <person name="Lauersen K.J."/>
            <person name="Blifernez-Klassen O."/>
            <person name="Kalinowski J."/>
            <person name="Goesmann A."/>
            <person name="Mussgnug J.H."/>
            <person name="Kruse O."/>
        </authorList>
    </citation>
    <scope>NUCLEOTIDE SEQUENCE [LARGE SCALE GENOMIC DNA]</scope>
    <source>
        <strain evidence="2 3">SAG 48.87</strain>
    </source>
</reference>